<feature type="region of interest" description="Disordered" evidence="1">
    <location>
        <begin position="100"/>
        <end position="147"/>
    </location>
</feature>
<feature type="compositionally biased region" description="Pro residues" evidence="1">
    <location>
        <begin position="8"/>
        <end position="19"/>
    </location>
</feature>
<protein>
    <submittedName>
        <fullName evidence="2">Uncharacterized protein</fullName>
    </submittedName>
</protein>
<reference evidence="2" key="1">
    <citation type="journal article" date="2023" name="Mol. Phylogenet. Evol.">
        <title>Genome-scale phylogeny and comparative genomics of the fungal order Sordariales.</title>
        <authorList>
            <person name="Hensen N."/>
            <person name="Bonometti L."/>
            <person name="Westerberg I."/>
            <person name="Brannstrom I.O."/>
            <person name="Guillou S."/>
            <person name="Cros-Aarteil S."/>
            <person name="Calhoun S."/>
            <person name="Haridas S."/>
            <person name="Kuo A."/>
            <person name="Mondo S."/>
            <person name="Pangilinan J."/>
            <person name="Riley R."/>
            <person name="LaButti K."/>
            <person name="Andreopoulos B."/>
            <person name="Lipzen A."/>
            <person name="Chen C."/>
            <person name="Yan M."/>
            <person name="Daum C."/>
            <person name="Ng V."/>
            <person name="Clum A."/>
            <person name="Steindorff A."/>
            <person name="Ohm R.A."/>
            <person name="Martin F."/>
            <person name="Silar P."/>
            <person name="Natvig D.O."/>
            <person name="Lalanne C."/>
            <person name="Gautier V."/>
            <person name="Ament-Velasquez S.L."/>
            <person name="Kruys A."/>
            <person name="Hutchinson M.I."/>
            <person name="Powell A.J."/>
            <person name="Barry K."/>
            <person name="Miller A.N."/>
            <person name="Grigoriev I.V."/>
            <person name="Debuchy R."/>
            <person name="Gladieux P."/>
            <person name="Hiltunen Thoren M."/>
            <person name="Johannesson H."/>
        </authorList>
    </citation>
    <scope>NUCLEOTIDE SEQUENCE</scope>
    <source>
        <strain evidence="2">CBS 958.72</strain>
    </source>
</reference>
<evidence type="ECO:0000313" key="3">
    <source>
        <dbReference type="Proteomes" id="UP001287356"/>
    </source>
</evidence>
<comment type="caution">
    <text evidence="2">The sequence shown here is derived from an EMBL/GenBank/DDBJ whole genome shotgun (WGS) entry which is preliminary data.</text>
</comment>
<dbReference type="EMBL" id="JAULSN010000003">
    <property type="protein sequence ID" value="KAK3375823.1"/>
    <property type="molecule type" value="Genomic_DNA"/>
</dbReference>
<feature type="compositionally biased region" description="Pro residues" evidence="1">
    <location>
        <begin position="132"/>
        <end position="141"/>
    </location>
</feature>
<organism evidence="2 3">
    <name type="scientific">Lasiosphaeria ovina</name>
    <dbReference type="NCBI Taxonomy" id="92902"/>
    <lineage>
        <taxon>Eukaryota</taxon>
        <taxon>Fungi</taxon>
        <taxon>Dikarya</taxon>
        <taxon>Ascomycota</taxon>
        <taxon>Pezizomycotina</taxon>
        <taxon>Sordariomycetes</taxon>
        <taxon>Sordariomycetidae</taxon>
        <taxon>Sordariales</taxon>
        <taxon>Lasiosphaeriaceae</taxon>
        <taxon>Lasiosphaeria</taxon>
    </lineage>
</organism>
<sequence>MATVGAPQPQPPPLDPPNPGGGGEPPDRPILPKETPNDQIPPEYKRCRGCSLVKHNQHFIRASGAKRPGLAVNCGTCRGLSTSGDRSTIRELLLGLPLMPSSKRAPDVLSSPEGRASRAASTAYGPIRRPSGSPPPQPAQQPPGLRARASLGFGSLRFSGRGRALTPILPRGQSPAPALGNPQPRSGFQRLTSIFHRRGQVEGYTPEQQAPHDDRLNIQRRHRSERRQGQVTSATPPSQELLARLPLVGGDPFVEHNRQMCPRCWQYFPEAEFQGRGQCPACYSDLRSSQSASQSTTSLQSDYMMSDPSTPRPTPRRQRGPALGSQYRPRGSQYPAAEAAGP</sequence>
<feature type="compositionally biased region" description="Low complexity" evidence="1">
    <location>
        <begin position="293"/>
        <end position="302"/>
    </location>
</feature>
<evidence type="ECO:0000313" key="2">
    <source>
        <dbReference type="EMBL" id="KAK3375823.1"/>
    </source>
</evidence>
<keyword evidence="3" id="KW-1185">Reference proteome</keyword>
<name>A0AAE0NA90_9PEZI</name>
<feature type="region of interest" description="Disordered" evidence="1">
    <location>
        <begin position="165"/>
        <end position="187"/>
    </location>
</feature>
<accession>A0AAE0NA90</accession>
<feature type="region of interest" description="Disordered" evidence="1">
    <location>
        <begin position="222"/>
        <end position="242"/>
    </location>
</feature>
<feature type="compositionally biased region" description="Polar residues" evidence="1">
    <location>
        <begin position="229"/>
        <end position="238"/>
    </location>
</feature>
<reference evidence="2" key="2">
    <citation type="submission" date="2023-06" db="EMBL/GenBank/DDBJ databases">
        <authorList>
            <consortium name="Lawrence Berkeley National Laboratory"/>
            <person name="Haridas S."/>
            <person name="Hensen N."/>
            <person name="Bonometti L."/>
            <person name="Westerberg I."/>
            <person name="Brannstrom I.O."/>
            <person name="Guillou S."/>
            <person name="Cros-Aarteil S."/>
            <person name="Calhoun S."/>
            <person name="Kuo A."/>
            <person name="Mondo S."/>
            <person name="Pangilinan J."/>
            <person name="Riley R."/>
            <person name="Labutti K."/>
            <person name="Andreopoulos B."/>
            <person name="Lipzen A."/>
            <person name="Chen C."/>
            <person name="Yanf M."/>
            <person name="Daum C."/>
            <person name="Ng V."/>
            <person name="Clum A."/>
            <person name="Steindorff A."/>
            <person name="Ohm R."/>
            <person name="Martin F."/>
            <person name="Silar P."/>
            <person name="Natvig D."/>
            <person name="Lalanne C."/>
            <person name="Gautier V."/>
            <person name="Ament-Velasquez S.L."/>
            <person name="Kruys A."/>
            <person name="Hutchinson M.I."/>
            <person name="Powell A.J."/>
            <person name="Barry K."/>
            <person name="Miller A.N."/>
            <person name="Grigoriev I.V."/>
            <person name="Debuchy R."/>
            <person name="Gladieux P."/>
            <person name="Thoren M.H."/>
            <person name="Johannesson H."/>
        </authorList>
    </citation>
    <scope>NUCLEOTIDE SEQUENCE</scope>
    <source>
        <strain evidence="2">CBS 958.72</strain>
    </source>
</reference>
<dbReference type="Proteomes" id="UP001287356">
    <property type="component" value="Unassembled WGS sequence"/>
</dbReference>
<gene>
    <name evidence="2" type="ORF">B0T24DRAFT_207273</name>
</gene>
<evidence type="ECO:0000256" key="1">
    <source>
        <dbReference type="SAM" id="MobiDB-lite"/>
    </source>
</evidence>
<dbReference type="AlphaFoldDB" id="A0AAE0NA90"/>
<feature type="region of interest" description="Disordered" evidence="1">
    <location>
        <begin position="1"/>
        <end position="45"/>
    </location>
</feature>
<proteinExistence type="predicted"/>
<feature type="region of interest" description="Disordered" evidence="1">
    <location>
        <begin position="293"/>
        <end position="342"/>
    </location>
</feature>